<dbReference type="EMBL" id="AF204951">
    <property type="protein sequence ID" value="AAK14608.1"/>
    <property type="molecule type" value="Genomic_DNA"/>
</dbReference>
<dbReference type="Proteomes" id="UP000000864">
    <property type="component" value="Segment"/>
</dbReference>
<keyword evidence="2" id="KW-1185">Reference proteome</keyword>
<accession>Q8QN95</accession>
<sequence>MKEELPLRCSEVYRKVTRYCSTEDTTQVGVVDVGAFVNKYNIDSLIRNRDLKLSKDDMEDLKSRIVLKLGEVASNRGCESGTVVCTSQKIEVDEAAKLVLRDVVREEIEGVQSGSDNDTPINDVKRELLSYDIYNTAP</sequence>
<reference evidence="1 2" key="2">
    <citation type="journal article" date="1998" name="Adv. Virus Res.">
        <title>Viruses in marine brown algae.</title>
        <authorList>
            <person name="Muller D.G."/>
            <person name="Kapp M."/>
            <person name="Knippers R."/>
        </authorList>
    </citation>
    <scope>NUCLEOTIDE SEQUENCE [LARGE SCALE GENOMIC DNA]</scope>
    <source>
        <strain evidence="2">Isolate New Zealand/Kaikoura/1988</strain>
    </source>
</reference>
<evidence type="ECO:0000313" key="2">
    <source>
        <dbReference type="Proteomes" id="UP000000864"/>
    </source>
</evidence>
<name>Q8QN95_ESV1K</name>
<proteinExistence type="predicted"/>
<gene>
    <name evidence="1" type="primary">ORF 194</name>
</gene>
<organismHost>
    <name type="scientific">Ectocarpus siliculosus</name>
    <name type="common">Brown alga</name>
    <name type="synonym">Conferva siliculosa</name>
    <dbReference type="NCBI Taxonomy" id="2880"/>
</organismHost>
<reference evidence="1 2" key="4">
    <citation type="journal article" date="2000" name="Virology">
        <title>The brown algal virus EsV-1 particle contains a putative hybrid histidine kinase.</title>
        <authorList>
            <person name="Delaroque N."/>
            <person name="Wolf S."/>
            <person name="Muller D.G."/>
            <person name="Knippers R."/>
        </authorList>
    </citation>
    <scope>NUCLEOTIDE SEQUENCE [LARGE SCALE GENOMIC DNA]</scope>
    <source>
        <strain evidence="2">Isolate New Zealand/Kaikoura/1988</strain>
    </source>
</reference>
<organism evidence="1 2">
    <name type="scientific">Ectocarpus siliculosus virus 1 (isolate New Zealand/Kaikoura/1988)</name>
    <name type="common">EsV-1</name>
    <dbReference type="NCBI Taxonomy" id="654926"/>
    <lineage>
        <taxon>Viruses</taxon>
        <taxon>Varidnaviria</taxon>
        <taxon>Bamfordvirae</taxon>
        <taxon>Nucleocytoviricota</taxon>
        <taxon>Megaviricetes</taxon>
        <taxon>Algavirales</taxon>
        <taxon>Phycodnaviridae</taxon>
        <taxon>Phaeovirus</taxon>
        <taxon>Phaeovirus unasiliculosus</taxon>
        <taxon>Ectocarpus siliculosus virus 1</taxon>
    </lineage>
</organism>
<reference evidence="1 2" key="3">
    <citation type="journal article" date="2000" name="Virology">
        <title>Characterization and immunolocalization of major structural proteins in the brown algal virus EsV-1.</title>
        <authorList>
            <person name="Delaroque N."/>
            <person name="Wolf S."/>
            <person name="Muller D.G."/>
            <person name="Knippers R."/>
        </authorList>
    </citation>
    <scope>NUCLEOTIDE SEQUENCE [LARGE SCALE GENOMIC DNA]</scope>
    <source>
        <strain evidence="2">Isolate New Zealand/Kaikoura/1988</strain>
    </source>
</reference>
<dbReference type="KEGG" id="vg:920575"/>
<reference evidence="1 2" key="1">
    <citation type="journal article" date="1995" name="Virology">
        <title>Coat protein of the Ectocarpus siliculosus virus.</title>
        <authorList>
            <person name="Klein M."/>
            <person name="Lanka S.T."/>
            <person name="Knippers R."/>
            <person name="Muller D.G."/>
        </authorList>
    </citation>
    <scope>NUCLEOTIDE SEQUENCE [LARGE SCALE GENOMIC DNA]</scope>
    <source>
        <strain evidence="2">Isolate New Zealand/Kaikoura/1988</strain>
    </source>
</reference>
<protein>
    <submittedName>
        <fullName evidence="1">EsV-1-194</fullName>
    </submittedName>
</protein>
<evidence type="ECO:0000313" key="1">
    <source>
        <dbReference type="EMBL" id="AAK14608.1"/>
    </source>
</evidence>